<sequence length="129" mass="14337">MGVPAPDAGRQELEIDHFRYLLLMAGCLVITAPLELVLHAGVYRRVRALLLSVLPVVLVFSVWDVVGIVRGHWTYNPRFVTGLQLPFRMPIEELVFFVVIPICGLLTYGAVGAVLDRKQARRDAEARGA</sequence>
<evidence type="ECO:0000313" key="10">
    <source>
        <dbReference type="EMBL" id="GGM12097.1"/>
    </source>
</evidence>
<keyword evidence="6 8" id="KW-0472">Membrane</keyword>
<dbReference type="Pfam" id="PF18916">
    <property type="entry name" value="Lycopene_cyc"/>
    <property type="match status" value="1"/>
</dbReference>
<accession>A0A917T5P1</accession>
<feature type="transmembrane region" description="Helical" evidence="8">
    <location>
        <begin position="49"/>
        <end position="69"/>
    </location>
</feature>
<evidence type="ECO:0000259" key="9">
    <source>
        <dbReference type="Pfam" id="PF18916"/>
    </source>
</evidence>
<dbReference type="InterPro" id="IPR017825">
    <property type="entry name" value="Lycopene_cyclase_dom"/>
</dbReference>
<name>A0A917T5P1_9ACTN</name>
<dbReference type="GO" id="GO:0016872">
    <property type="term" value="F:intramolecular lyase activity"/>
    <property type="evidence" value="ECO:0007669"/>
    <property type="project" value="InterPro"/>
</dbReference>
<evidence type="ECO:0000313" key="11">
    <source>
        <dbReference type="Proteomes" id="UP000655208"/>
    </source>
</evidence>
<gene>
    <name evidence="10" type="ORF">GCM10011594_34930</name>
</gene>
<reference evidence="10" key="2">
    <citation type="submission" date="2020-09" db="EMBL/GenBank/DDBJ databases">
        <authorList>
            <person name="Sun Q."/>
            <person name="Zhou Y."/>
        </authorList>
    </citation>
    <scope>NUCLEOTIDE SEQUENCE</scope>
    <source>
        <strain evidence="10">CGMCC 4.7308</strain>
    </source>
</reference>
<comment type="caution">
    <text evidence="10">The sequence shown here is derived from an EMBL/GenBank/DDBJ whole genome shotgun (WGS) entry which is preliminary data.</text>
</comment>
<keyword evidence="5 8" id="KW-1133">Transmembrane helix</keyword>
<dbReference type="GO" id="GO:0016020">
    <property type="term" value="C:membrane"/>
    <property type="evidence" value="ECO:0007669"/>
    <property type="project" value="UniProtKB-SubCell"/>
</dbReference>
<evidence type="ECO:0000256" key="5">
    <source>
        <dbReference type="ARBA" id="ARBA00022989"/>
    </source>
</evidence>
<dbReference type="AlphaFoldDB" id="A0A917T5P1"/>
<keyword evidence="11" id="KW-1185">Reference proteome</keyword>
<evidence type="ECO:0000256" key="2">
    <source>
        <dbReference type="ARBA" id="ARBA00004829"/>
    </source>
</evidence>
<evidence type="ECO:0000256" key="3">
    <source>
        <dbReference type="ARBA" id="ARBA00022692"/>
    </source>
</evidence>
<dbReference type="NCBIfam" id="TIGR03462">
    <property type="entry name" value="CarR_dom_SF"/>
    <property type="match status" value="1"/>
</dbReference>
<evidence type="ECO:0000256" key="7">
    <source>
        <dbReference type="ARBA" id="ARBA00023235"/>
    </source>
</evidence>
<evidence type="ECO:0000256" key="6">
    <source>
        <dbReference type="ARBA" id="ARBA00023136"/>
    </source>
</evidence>
<dbReference type="Proteomes" id="UP000655208">
    <property type="component" value="Unassembled WGS sequence"/>
</dbReference>
<organism evidence="10 11">
    <name type="scientific">Nakamurella endophytica</name>
    <dbReference type="NCBI Taxonomy" id="1748367"/>
    <lineage>
        <taxon>Bacteria</taxon>
        <taxon>Bacillati</taxon>
        <taxon>Actinomycetota</taxon>
        <taxon>Actinomycetes</taxon>
        <taxon>Nakamurellales</taxon>
        <taxon>Nakamurellaceae</taxon>
        <taxon>Nakamurella</taxon>
    </lineage>
</organism>
<feature type="transmembrane region" description="Helical" evidence="8">
    <location>
        <begin position="20"/>
        <end position="42"/>
    </location>
</feature>
<comment type="subcellular location">
    <subcellularLocation>
        <location evidence="1">Membrane</location>
        <topology evidence="1">Multi-pass membrane protein</topology>
    </subcellularLocation>
</comment>
<keyword evidence="4" id="KW-0125">Carotenoid biosynthesis</keyword>
<keyword evidence="3 8" id="KW-0812">Transmembrane</keyword>
<feature type="transmembrane region" description="Helical" evidence="8">
    <location>
        <begin position="94"/>
        <end position="115"/>
    </location>
</feature>
<protein>
    <recommendedName>
        <fullName evidence="9">Lycopene cyclase domain-containing protein</fullName>
    </recommendedName>
</protein>
<proteinExistence type="predicted"/>
<comment type="pathway">
    <text evidence="2">Carotenoid biosynthesis.</text>
</comment>
<feature type="domain" description="Lycopene cyclase" evidence="9">
    <location>
        <begin position="21"/>
        <end position="108"/>
    </location>
</feature>
<keyword evidence="7" id="KW-0413">Isomerase</keyword>
<dbReference type="GO" id="GO:0016117">
    <property type="term" value="P:carotenoid biosynthetic process"/>
    <property type="evidence" value="ECO:0007669"/>
    <property type="project" value="UniProtKB-KW"/>
</dbReference>
<evidence type="ECO:0000256" key="1">
    <source>
        <dbReference type="ARBA" id="ARBA00004141"/>
    </source>
</evidence>
<evidence type="ECO:0000256" key="4">
    <source>
        <dbReference type="ARBA" id="ARBA00022746"/>
    </source>
</evidence>
<reference evidence="10" key="1">
    <citation type="journal article" date="2014" name="Int. J. Syst. Evol. Microbiol.">
        <title>Complete genome sequence of Corynebacterium casei LMG S-19264T (=DSM 44701T), isolated from a smear-ripened cheese.</title>
        <authorList>
            <consortium name="US DOE Joint Genome Institute (JGI-PGF)"/>
            <person name="Walter F."/>
            <person name="Albersmeier A."/>
            <person name="Kalinowski J."/>
            <person name="Ruckert C."/>
        </authorList>
    </citation>
    <scope>NUCLEOTIDE SEQUENCE</scope>
    <source>
        <strain evidence="10">CGMCC 4.7308</strain>
    </source>
</reference>
<dbReference type="RefSeq" id="WP_229674567.1">
    <property type="nucleotide sequence ID" value="NZ_BMNA01000009.1"/>
</dbReference>
<evidence type="ECO:0000256" key="8">
    <source>
        <dbReference type="SAM" id="Phobius"/>
    </source>
</evidence>
<dbReference type="GO" id="GO:0045436">
    <property type="term" value="F:lycopene beta cyclase activity"/>
    <property type="evidence" value="ECO:0007669"/>
    <property type="project" value="UniProtKB-ARBA"/>
</dbReference>
<dbReference type="EMBL" id="BMNA01000009">
    <property type="protein sequence ID" value="GGM12097.1"/>
    <property type="molecule type" value="Genomic_DNA"/>
</dbReference>